<keyword evidence="3" id="KW-1185">Reference proteome</keyword>
<organism evidence="2 3">
    <name type="scientific">Hydrogenophaga intermedia</name>
    <dbReference type="NCBI Taxonomy" id="65786"/>
    <lineage>
        <taxon>Bacteria</taxon>
        <taxon>Pseudomonadati</taxon>
        <taxon>Pseudomonadota</taxon>
        <taxon>Betaproteobacteria</taxon>
        <taxon>Burkholderiales</taxon>
        <taxon>Comamonadaceae</taxon>
        <taxon>Hydrogenophaga</taxon>
    </lineage>
</organism>
<evidence type="ECO:0000313" key="3">
    <source>
        <dbReference type="Proteomes" id="UP000028878"/>
    </source>
</evidence>
<protein>
    <submittedName>
        <fullName evidence="2">Uncharacterized protein</fullName>
    </submittedName>
</protein>
<reference evidence="3" key="1">
    <citation type="submission" date="2014-02" db="EMBL/GenBank/DDBJ databases">
        <authorList>
            <person name="Gan H."/>
        </authorList>
    </citation>
    <scope>NUCLEOTIDE SEQUENCE [LARGE SCALE GENOMIC DNA]</scope>
    <source>
        <strain evidence="3">S1</strain>
    </source>
</reference>
<accession>A0A1L1PMZ7</accession>
<evidence type="ECO:0000256" key="1">
    <source>
        <dbReference type="SAM" id="MobiDB-lite"/>
    </source>
</evidence>
<reference evidence="3" key="2">
    <citation type="submission" date="2014-11" db="EMBL/GenBank/DDBJ databases">
        <title>Draft genome sequence of Hydrogenophaga intermedia S1.</title>
        <authorList>
            <person name="Gan H.M."/>
            <person name="Chew T.H."/>
            <person name="Stolz A."/>
        </authorList>
    </citation>
    <scope>NUCLEOTIDE SEQUENCE [LARGE SCALE GENOMIC DNA]</scope>
    <source>
        <strain evidence="3">S1</strain>
    </source>
</reference>
<sequence length="143" mass="16033">MVINPAKDTTKMSSTELREYAEQLMRQAEEQSTKEFESTLNFLSDKLTHMGKTKKDAVIHLIKMMKSHEAKETLTELAEGAGFTSPRRAKERGDLDSEGNPPEIGVTYQLPTGETWSRKSKVGATKREFAVHAKTTTWGAMKV</sequence>
<feature type="region of interest" description="Disordered" evidence="1">
    <location>
        <begin position="77"/>
        <end position="122"/>
    </location>
</feature>
<gene>
    <name evidence="2" type="ORF">BN948_03590</name>
</gene>
<evidence type="ECO:0000313" key="2">
    <source>
        <dbReference type="EMBL" id="CDN89153.1"/>
    </source>
</evidence>
<dbReference type="Proteomes" id="UP000028878">
    <property type="component" value="Unassembled WGS sequence"/>
</dbReference>
<proteinExistence type="predicted"/>
<name>A0A1L1PMZ7_HYDIT</name>
<dbReference type="EMBL" id="CCAE010000036">
    <property type="protein sequence ID" value="CDN89153.1"/>
    <property type="molecule type" value="Genomic_DNA"/>
</dbReference>
<dbReference type="AlphaFoldDB" id="A0A1L1PMZ7"/>